<name>A0A0E9WC83_ANGAN</name>
<dbReference type="AlphaFoldDB" id="A0A0E9WC83"/>
<dbReference type="EMBL" id="GBXM01021479">
    <property type="protein sequence ID" value="JAH87098.1"/>
    <property type="molecule type" value="Transcribed_RNA"/>
</dbReference>
<protein>
    <submittedName>
        <fullName evidence="1">Uncharacterized protein</fullName>
    </submittedName>
</protein>
<reference evidence="1" key="2">
    <citation type="journal article" date="2015" name="Fish Shellfish Immunol.">
        <title>Early steps in the European eel (Anguilla anguilla)-Vibrio vulnificus interaction in the gills: Role of the RtxA13 toxin.</title>
        <authorList>
            <person name="Callol A."/>
            <person name="Pajuelo D."/>
            <person name="Ebbesson L."/>
            <person name="Teles M."/>
            <person name="MacKenzie S."/>
            <person name="Amaro C."/>
        </authorList>
    </citation>
    <scope>NUCLEOTIDE SEQUENCE</scope>
</reference>
<evidence type="ECO:0000313" key="1">
    <source>
        <dbReference type="EMBL" id="JAH87098.1"/>
    </source>
</evidence>
<proteinExistence type="predicted"/>
<accession>A0A0E9WC83</accession>
<reference evidence="1" key="1">
    <citation type="submission" date="2014-11" db="EMBL/GenBank/DDBJ databases">
        <authorList>
            <person name="Amaro Gonzalez C."/>
        </authorList>
    </citation>
    <scope>NUCLEOTIDE SEQUENCE</scope>
</reference>
<sequence length="39" mass="4371">MKSDSLQTNNSTFYDQLNLGGSLLNPVRLHYRSTALTTL</sequence>
<organism evidence="1">
    <name type="scientific">Anguilla anguilla</name>
    <name type="common">European freshwater eel</name>
    <name type="synonym">Muraena anguilla</name>
    <dbReference type="NCBI Taxonomy" id="7936"/>
    <lineage>
        <taxon>Eukaryota</taxon>
        <taxon>Metazoa</taxon>
        <taxon>Chordata</taxon>
        <taxon>Craniata</taxon>
        <taxon>Vertebrata</taxon>
        <taxon>Euteleostomi</taxon>
        <taxon>Actinopterygii</taxon>
        <taxon>Neopterygii</taxon>
        <taxon>Teleostei</taxon>
        <taxon>Anguilliformes</taxon>
        <taxon>Anguillidae</taxon>
        <taxon>Anguilla</taxon>
    </lineage>
</organism>